<reference evidence="2 3" key="1">
    <citation type="journal article" date="2010" name="J. Bacteriol.">
        <title>Complete Genome Sequence of Cronobacter turicensis LMG 23827, a foodborne pathogen causing deaths in neonates.</title>
        <authorList>
            <person name="Stephan R."/>
            <person name="Lehner A."/>
            <person name="Tischler P."/>
            <person name="Rattei T."/>
        </authorList>
    </citation>
    <scope>NUCLEOTIDE SEQUENCE [LARGE SCALE GENOMIC DNA]</scope>
    <source>
        <strain evidence="3">DSM 18703 / CCUG 55852 / LMG 23827 / z3032</strain>
    </source>
</reference>
<protein>
    <recommendedName>
        <fullName evidence="1">Integrase catalytic domain-containing protein</fullName>
    </recommendedName>
</protein>
<dbReference type="KEGG" id="ctu:CTU_24710"/>
<gene>
    <name evidence="2" type="ordered locus">Ctu_24710</name>
</gene>
<dbReference type="InterPro" id="IPR012337">
    <property type="entry name" value="RNaseH-like_sf"/>
</dbReference>
<accession>C9XUD5</accession>
<dbReference type="AlphaFoldDB" id="C9XUD5"/>
<dbReference type="Proteomes" id="UP000002069">
    <property type="component" value="Chromosome"/>
</dbReference>
<organism evidence="2 3">
    <name type="scientific">Cronobacter turicensis (strain DSM 18703 / CCUG 55852 / LMG 23827 / z3032)</name>
    <dbReference type="NCBI Taxonomy" id="693216"/>
    <lineage>
        <taxon>Bacteria</taxon>
        <taxon>Pseudomonadati</taxon>
        <taxon>Pseudomonadota</taxon>
        <taxon>Gammaproteobacteria</taxon>
        <taxon>Enterobacterales</taxon>
        <taxon>Enterobacteriaceae</taxon>
        <taxon>Cronobacter</taxon>
    </lineage>
</organism>
<dbReference type="SUPFAM" id="SSF53098">
    <property type="entry name" value="Ribonuclease H-like"/>
    <property type="match status" value="1"/>
</dbReference>
<dbReference type="Pfam" id="PF13683">
    <property type="entry name" value="rve_3"/>
    <property type="match status" value="1"/>
</dbReference>
<dbReference type="PANTHER" id="PTHR47515">
    <property type="entry name" value="LOW CALCIUM RESPONSE LOCUS PROTEIN T"/>
    <property type="match status" value="1"/>
</dbReference>
<dbReference type="InterPro" id="IPR001584">
    <property type="entry name" value="Integrase_cat-core"/>
</dbReference>
<reference evidence="3" key="2">
    <citation type="journal article" date="2011" name="J. Bacteriol.">
        <title>Complete genome sequence of Cronobacter turicensis LMG 23827, a food-borne pathogen causing deaths in neonates.</title>
        <authorList>
            <person name="Stephan R."/>
            <person name="Lehner A."/>
            <person name="Tischler P."/>
            <person name="Rattei T."/>
        </authorList>
    </citation>
    <scope>NUCLEOTIDE SEQUENCE [LARGE SCALE GENOMIC DNA]</scope>
    <source>
        <strain evidence="3">DSM 18703 / CCUG 55852 / LMG 23827 / z3032</strain>
    </source>
</reference>
<dbReference type="HOGENOM" id="CLU_027402_31_6_6"/>
<keyword evidence="3" id="KW-1185">Reference proteome</keyword>
<sequence length="84" mass="9827">MRLIQPGKPTQNGFIESFNGRFRDECLNEHGFSDILHARKIINDWRQDYNESRPHSSLNYQTLAEFSASWRNGKLEGKQTDITN</sequence>
<evidence type="ECO:0000313" key="3">
    <source>
        <dbReference type="Proteomes" id="UP000002069"/>
    </source>
</evidence>
<dbReference type="PROSITE" id="PS50994">
    <property type="entry name" value="INTEGRASE"/>
    <property type="match status" value="1"/>
</dbReference>
<name>C9XUD5_CROTZ</name>
<dbReference type="EMBL" id="FN543093">
    <property type="protein sequence ID" value="CBA31548.1"/>
    <property type="molecule type" value="Genomic_DNA"/>
</dbReference>
<dbReference type="PANTHER" id="PTHR47515:SF1">
    <property type="entry name" value="BLR2054 PROTEIN"/>
    <property type="match status" value="1"/>
</dbReference>
<dbReference type="GO" id="GO:0003676">
    <property type="term" value="F:nucleic acid binding"/>
    <property type="evidence" value="ECO:0007669"/>
    <property type="project" value="InterPro"/>
</dbReference>
<proteinExistence type="predicted"/>
<evidence type="ECO:0000259" key="1">
    <source>
        <dbReference type="PROSITE" id="PS50994"/>
    </source>
</evidence>
<dbReference type="InterPro" id="IPR036397">
    <property type="entry name" value="RNaseH_sf"/>
</dbReference>
<dbReference type="GO" id="GO:0015074">
    <property type="term" value="P:DNA integration"/>
    <property type="evidence" value="ECO:0007669"/>
    <property type="project" value="InterPro"/>
</dbReference>
<dbReference type="Gene3D" id="3.30.420.10">
    <property type="entry name" value="Ribonuclease H-like superfamily/Ribonuclease H"/>
    <property type="match status" value="1"/>
</dbReference>
<evidence type="ECO:0000313" key="2">
    <source>
        <dbReference type="EMBL" id="CBA31548.1"/>
    </source>
</evidence>
<feature type="domain" description="Integrase catalytic" evidence="1">
    <location>
        <begin position="1"/>
        <end position="70"/>
    </location>
</feature>